<sequence>MQTLLYALTIFNALNFMAFLKSVLVGNCRVFKFLTRDW</sequence>
<proteinExistence type="predicted"/>
<dbReference type="EMBL" id="UOEQ01000261">
    <property type="protein sequence ID" value="VAW20222.1"/>
    <property type="molecule type" value="Genomic_DNA"/>
</dbReference>
<evidence type="ECO:0000256" key="1">
    <source>
        <dbReference type="SAM" id="Phobius"/>
    </source>
</evidence>
<name>A0A3B0U0R6_9ZZZZ</name>
<evidence type="ECO:0000313" key="2">
    <source>
        <dbReference type="EMBL" id="VAW20222.1"/>
    </source>
</evidence>
<feature type="transmembrane region" description="Helical" evidence="1">
    <location>
        <begin position="6"/>
        <end position="26"/>
    </location>
</feature>
<accession>A0A3B0U0R6</accession>
<organism evidence="2">
    <name type="scientific">hydrothermal vent metagenome</name>
    <dbReference type="NCBI Taxonomy" id="652676"/>
    <lineage>
        <taxon>unclassified sequences</taxon>
        <taxon>metagenomes</taxon>
        <taxon>ecological metagenomes</taxon>
    </lineage>
</organism>
<keyword evidence="1" id="KW-0812">Transmembrane</keyword>
<protein>
    <submittedName>
        <fullName evidence="2">Uncharacterized protein</fullName>
    </submittedName>
</protein>
<dbReference type="AlphaFoldDB" id="A0A3B0U0R6"/>
<keyword evidence="1" id="KW-1133">Transmembrane helix</keyword>
<keyword evidence="1" id="KW-0472">Membrane</keyword>
<reference evidence="2" key="1">
    <citation type="submission" date="2018-06" db="EMBL/GenBank/DDBJ databases">
        <authorList>
            <person name="Zhirakovskaya E."/>
        </authorList>
    </citation>
    <scope>NUCLEOTIDE SEQUENCE</scope>
</reference>
<gene>
    <name evidence="2" type="ORF">MNBD_ALPHA11-927</name>
</gene>